<dbReference type="PANTHER" id="PTHR34292:SF2">
    <property type="entry name" value="OUTER SPORE WALL PROTEIN LDS1"/>
    <property type="match status" value="1"/>
</dbReference>
<gene>
    <name evidence="6" type="ORF">BCR42DRAFT_379581</name>
</gene>
<dbReference type="OrthoDB" id="10012223at2759"/>
<keyword evidence="4 5" id="KW-0472">Membrane</keyword>
<dbReference type="InterPro" id="IPR059112">
    <property type="entry name" value="CysZ/EI24"/>
</dbReference>
<organism evidence="6 7">
    <name type="scientific">Absidia repens</name>
    <dbReference type="NCBI Taxonomy" id="90262"/>
    <lineage>
        <taxon>Eukaryota</taxon>
        <taxon>Fungi</taxon>
        <taxon>Fungi incertae sedis</taxon>
        <taxon>Mucoromycota</taxon>
        <taxon>Mucoromycotina</taxon>
        <taxon>Mucoromycetes</taxon>
        <taxon>Mucorales</taxon>
        <taxon>Cunninghamellaceae</taxon>
        <taxon>Absidia</taxon>
    </lineage>
</organism>
<evidence type="ECO:0000256" key="2">
    <source>
        <dbReference type="ARBA" id="ARBA00022692"/>
    </source>
</evidence>
<evidence type="ECO:0008006" key="8">
    <source>
        <dbReference type="Google" id="ProtNLM"/>
    </source>
</evidence>
<dbReference type="STRING" id="90262.A0A1X2I8Y7"/>
<feature type="transmembrane region" description="Helical" evidence="5">
    <location>
        <begin position="133"/>
        <end position="153"/>
    </location>
</feature>
<evidence type="ECO:0000313" key="6">
    <source>
        <dbReference type="EMBL" id="ORZ11913.1"/>
    </source>
</evidence>
<keyword evidence="7" id="KW-1185">Reference proteome</keyword>
<evidence type="ECO:0000256" key="4">
    <source>
        <dbReference type="ARBA" id="ARBA00023136"/>
    </source>
</evidence>
<dbReference type="Pfam" id="PF07264">
    <property type="entry name" value="EI24"/>
    <property type="match status" value="1"/>
</dbReference>
<dbReference type="InterPro" id="IPR052786">
    <property type="entry name" value="Spore_wall_assembly"/>
</dbReference>
<feature type="transmembrane region" description="Helical" evidence="5">
    <location>
        <begin position="69"/>
        <end position="95"/>
    </location>
</feature>
<protein>
    <recommendedName>
        <fullName evidence="8">Etoposide-induced protein 2.4-domain-containing protein</fullName>
    </recommendedName>
</protein>
<dbReference type="PANTHER" id="PTHR34292">
    <property type="entry name" value="OUTER SPORE WALL PROTEIN LDS1"/>
    <property type="match status" value="1"/>
</dbReference>
<feature type="transmembrane region" description="Helical" evidence="5">
    <location>
        <begin position="203"/>
        <end position="225"/>
    </location>
</feature>
<feature type="transmembrane region" description="Helical" evidence="5">
    <location>
        <begin position="159"/>
        <end position="182"/>
    </location>
</feature>
<reference evidence="6 7" key="1">
    <citation type="submission" date="2016-07" db="EMBL/GenBank/DDBJ databases">
        <title>Pervasive Adenine N6-methylation of Active Genes in Fungi.</title>
        <authorList>
            <consortium name="DOE Joint Genome Institute"/>
            <person name="Mondo S.J."/>
            <person name="Dannebaum R.O."/>
            <person name="Kuo R.C."/>
            <person name="Labutti K."/>
            <person name="Haridas S."/>
            <person name="Kuo A."/>
            <person name="Salamov A."/>
            <person name="Ahrendt S.R."/>
            <person name="Lipzen A."/>
            <person name="Sullivan W."/>
            <person name="Andreopoulos W.B."/>
            <person name="Clum A."/>
            <person name="Lindquist E."/>
            <person name="Daum C."/>
            <person name="Ramamoorthy G.K."/>
            <person name="Gryganskyi A."/>
            <person name="Culley D."/>
            <person name="Magnuson J.K."/>
            <person name="James T.Y."/>
            <person name="O'Malley M.A."/>
            <person name="Stajich J.E."/>
            <person name="Spatafora J.W."/>
            <person name="Visel A."/>
            <person name="Grigoriev I.V."/>
        </authorList>
    </citation>
    <scope>NUCLEOTIDE SEQUENCE [LARGE SCALE GENOMIC DNA]</scope>
    <source>
        <strain evidence="6 7">NRRL 1336</strain>
    </source>
</reference>
<feature type="transmembrane region" description="Helical" evidence="5">
    <location>
        <begin position="28"/>
        <end position="49"/>
    </location>
</feature>
<dbReference type="AlphaFoldDB" id="A0A1X2I8Y7"/>
<dbReference type="Proteomes" id="UP000193560">
    <property type="component" value="Unassembled WGS sequence"/>
</dbReference>
<evidence type="ECO:0000256" key="3">
    <source>
        <dbReference type="ARBA" id="ARBA00022989"/>
    </source>
</evidence>
<sequence length="291" mass="32453">MPLPSAIYPLKGIAFFFQHPKELWLKTLLPFLLTLGFGVVSIVIAFFYLLPWQVHSLEHSHHWPAWLAWPASVIFSIIESAIFDLLCYAILLPFFQDALFDATLKARGLDRLLNGGPDVPALVRCCRSFSSSLLLVFFLVLARVLILIITLPLNLIPVVGTALACYINGFPACWGLTIHHDLELRGMTVTESRRHAWKHRFSYCNFGAVSVALELIPIANLLFMWTNIVGAALWLGDAFERAEQTVPSNEASVTSMYPSARGPDSIVPSINSTEHTRLLQQSNDQSYSSVA</sequence>
<evidence type="ECO:0000256" key="1">
    <source>
        <dbReference type="ARBA" id="ARBA00004141"/>
    </source>
</evidence>
<comment type="subcellular location">
    <subcellularLocation>
        <location evidence="1">Membrane</location>
        <topology evidence="1">Multi-pass membrane protein</topology>
    </subcellularLocation>
</comment>
<dbReference type="EMBL" id="MCGE01000020">
    <property type="protein sequence ID" value="ORZ11913.1"/>
    <property type="molecule type" value="Genomic_DNA"/>
</dbReference>
<evidence type="ECO:0000313" key="7">
    <source>
        <dbReference type="Proteomes" id="UP000193560"/>
    </source>
</evidence>
<name>A0A1X2I8Y7_9FUNG</name>
<accession>A0A1X2I8Y7</accession>
<keyword evidence="3 5" id="KW-1133">Transmembrane helix</keyword>
<keyword evidence="2 5" id="KW-0812">Transmembrane</keyword>
<proteinExistence type="predicted"/>
<comment type="caution">
    <text evidence="6">The sequence shown here is derived from an EMBL/GenBank/DDBJ whole genome shotgun (WGS) entry which is preliminary data.</text>
</comment>
<evidence type="ECO:0000256" key="5">
    <source>
        <dbReference type="SAM" id="Phobius"/>
    </source>
</evidence>